<evidence type="ECO:0008006" key="3">
    <source>
        <dbReference type="Google" id="ProtNLM"/>
    </source>
</evidence>
<evidence type="ECO:0000313" key="2">
    <source>
        <dbReference type="Proteomes" id="UP000620262"/>
    </source>
</evidence>
<proteinExistence type="predicted"/>
<comment type="caution">
    <text evidence="1">The sequence shown here is derived from an EMBL/GenBank/DDBJ whole genome shotgun (WGS) entry which is preliminary data.</text>
</comment>
<gene>
    <name evidence="1" type="ORF">H4W29_004207</name>
</gene>
<keyword evidence="2" id="KW-1185">Reference proteome</keyword>
<dbReference type="Proteomes" id="UP000620262">
    <property type="component" value="Unassembled WGS sequence"/>
</dbReference>
<reference evidence="1 2" key="1">
    <citation type="submission" date="2020-10" db="EMBL/GenBank/DDBJ databases">
        <title>Sequencing the genomes of 1000 actinobacteria strains.</title>
        <authorList>
            <person name="Klenk H.-P."/>
        </authorList>
    </citation>
    <scope>NUCLEOTIDE SEQUENCE [LARGE SCALE GENOMIC DNA]</scope>
    <source>
        <strain evidence="1 2">DSM 7307</strain>
    </source>
</reference>
<protein>
    <recommendedName>
        <fullName evidence="3">LysR family transcriptional regulator</fullName>
    </recommendedName>
</protein>
<name>A0ABR9IV07_RHIVS</name>
<organism evidence="1 2">
    <name type="scientific">Rhizobium viscosum</name>
    <name type="common">Arthrobacter viscosus</name>
    <dbReference type="NCBI Taxonomy" id="1673"/>
    <lineage>
        <taxon>Bacteria</taxon>
        <taxon>Pseudomonadati</taxon>
        <taxon>Pseudomonadota</taxon>
        <taxon>Alphaproteobacteria</taxon>
        <taxon>Hyphomicrobiales</taxon>
        <taxon>Rhizobiaceae</taxon>
        <taxon>Rhizobium/Agrobacterium group</taxon>
        <taxon>Rhizobium</taxon>
    </lineage>
</organism>
<dbReference type="EMBL" id="JADBEC010000001">
    <property type="protein sequence ID" value="MBE1507026.1"/>
    <property type="molecule type" value="Genomic_DNA"/>
</dbReference>
<accession>A0ABR9IV07</accession>
<sequence length="32" mass="3570">SKHLSPLVRAFIELAEKRLHAADARNVLPDMA</sequence>
<evidence type="ECO:0000313" key="1">
    <source>
        <dbReference type="EMBL" id="MBE1507026.1"/>
    </source>
</evidence>
<feature type="non-terminal residue" evidence="1">
    <location>
        <position position="1"/>
    </location>
</feature>